<feature type="region of interest" description="Disordered" evidence="1">
    <location>
        <begin position="1"/>
        <end position="60"/>
    </location>
</feature>
<comment type="caution">
    <text evidence="2">The sequence shown here is derived from an EMBL/GenBank/DDBJ whole genome shotgun (WGS) entry which is preliminary data.</text>
</comment>
<proteinExistence type="predicted"/>
<sequence length="125" mass="13795">MGLQMDTQSPKGSSTRDNTANSSARSSFSPTPRSESYSSLPPRCTTPTSMNSQGTSMQSTRYTSYSYEASMNDGTLYGRLANWNTSGFQSQAAVPHEYSRIPAYCVRAALVIDDFEKMFEQNSNK</sequence>
<keyword evidence="3" id="KW-1185">Reference proteome</keyword>
<evidence type="ECO:0000313" key="2">
    <source>
        <dbReference type="EMBL" id="KAK0613651.1"/>
    </source>
</evidence>
<protein>
    <submittedName>
        <fullName evidence="2">Uncharacterized protein</fullName>
    </submittedName>
</protein>
<reference evidence="2" key="1">
    <citation type="submission" date="2023-06" db="EMBL/GenBank/DDBJ databases">
        <title>Genome-scale phylogeny and comparative genomics of the fungal order Sordariales.</title>
        <authorList>
            <consortium name="Lawrence Berkeley National Laboratory"/>
            <person name="Hensen N."/>
            <person name="Bonometti L."/>
            <person name="Westerberg I."/>
            <person name="Brannstrom I.O."/>
            <person name="Guillou S."/>
            <person name="Cros-Aarteil S."/>
            <person name="Calhoun S."/>
            <person name="Haridas S."/>
            <person name="Kuo A."/>
            <person name="Mondo S."/>
            <person name="Pangilinan J."/>
            <person name="Riley R."/>
            <person name="Labutti K."/>
            <person name="Andreopoulos B."/>
            <person name="Lipzen A."/>
            <person name="Chen C."/>
            <person name="Yanf M."/>
            <person name="Daum C."/>
            <person name="Ng V."/>
            <person name="Clum A."/>
            <person name="Steindorff A."/>
            <person name="Ohm R."/>
            <person name="Martin F."/>
            <person name="Silar P."/>
            <person name="Natvig D."/>
            <person name="Lalanne C."/>
            <person name="Gautier V."/>
            <person name="Ament-Velasquez S.L."/>
            <person name="Kruys A."/>
            <person name="Hutchinson M.I."/>
            <person name="Powell A.J."/>
            <person name="Barry K."/>
            <person name="Miller A.N."/>
            <person name="Grigoriev I.V."/>
            <person name="Debuchy R."/>
            <person name="Gladieux P."/>
            <person name="Thoren M.H."/>
            <person name="Johannesson H."/>
        </authorList>
    </citation>
    <scope>NUCLEOTIDE SEQUENCE</scope>
    <source>
        <strain evidence="2">CBS 606.72</strain>
    </source>
</reference>
<dbReference type="Proteomes" id="UP001175000">
    <property type="component" value="Unassembled WGS sequence"/>
</dbReference>
<gene>
    <name evidence="2" type="ORF">B0T14DRAFT_557171</name>
</gene>
<accession>A0AA39WE04</accession>
<organism evidence="2 3">
    <name type="scientific">Immersiella caudata</name>
    <dbReference type="NCBI Taxonomy" id="314043"/>
    <lineage>
        <taxon>Eukaryota</taxon>
        <taxon>Fungi</taxon>
        <taxon>Dikarya</taxon>
        <taxon>Ascomycota</taxon>
        <taxon>Pezizomycotina</taxon>
        <taxon>Sordariomycetes</taxon>
        <taxon>Sordariomycetidae</taxon>
        <taxon>Sordariales</taxon>
        <taxon>Lasiosphaeriaceae</taxon>
        <taxon>Immersiella</taxon>
    </lineage>
</organism>
<evidence type="ECO:0000313" key="3">
    <source>
        <dbReference type="Proteomes" id="UP001175000"/>
    </source>
</evidence>
<dbReference type="EMBL" id="JAULSU010000006">
    <property type="protein sequence ID" value="KAK0613651.1"/>
    <property type="molecule type" value="Genomic_DNA"/>
</dbReference>
<dbReference type="AlphaFoldDB" id="A0AA39WE04"/>
<name>A0AA39WE04_9PEZI</name>
<evidence type="ECO:0000256" key="1">
    <source>
        <dbReference type="SAM" id="MobiDB-lite"/>
    </source>
</evidence>